<dbReference type="InterPro" id="IPR010982">
    <property type="entry name" value="Lambda_DNA-bd_dom_sf"/>
</dbReference>
<evidence type="ECO:0000259" key="2">
    <source>
        <dbReference type="PROSITE" id="PS50943"/>
    </source>
</evidence>
<evidence type="ECO:0000313" key="3">
    <source>
        <dbReference type="EMBL" id="BFO71882.1"/>
    </source>
</evidence>
<dbReference type="GO" id="GO:0005829">
    <property type="term" value="C:cytosol"/>
    <property type="evidence" value="ECO:0007669"/>
    <property type="project" value="TreeGrafter"/>
</dbReference>
<sequence length="104" mass="11706">MSMKEIKKISKDIYDVSSLLDDALGKEGSAEREIQREKAWEEYNAQILLDARKNAHLTQSELAQRLGVDKGYISRLERGLTVPTVSTLYRLAAAMGLTVELRPL</sequence>
<name>A0AB33ITK1_9BACT</name>
<dbReference type="AlphaFoldDB" id="A0AB33ITK1"/>
<proteinExistence type="predicted"/>
<protein>
    <recommendedName>
        <fullName evidence="2">HTH cro/C1-type domain-containing protein</fullName>
    </recommendedName>
</protein>
<dbReference type="GO" id="GO:0003700">
    <property type="term" value="F:DNA-binding transcription factor activity"/>
    <property type="evidence" value="ECO:0007669"/>
    <property type="project" value="TreeGrafter"/>
</dbReference>
<dbReference type="Gene3D" id="1.10.260.40">
    <property type="entry name" value="lambda repressor-like DNA-binding domains"/>
    <property type="match status" value="1"/>
</dbReference>
<dbReference type="PANTHER" id="PTHR46797">
    <property type="entry name" value="HTH-TYPE TRANSCRIPTIONAL REGULATOR"/>
    <property type="match status" value="1"/>
</dbReference>
<organism evidence="3">
    <name type="scientific">Prevotella sp. GTC17253</name>
    <dbReference type="NCBI Taxonomy" id="3236793"/>
    <lineage>
        <taxon>Bacteria</taxon>
        <taxon>Pseudomonadati</taxon>
        <taxon>Bacteroidota</taxon>
        <taxon>Bacteroidia</taxon>
        <taxon>Bacteroidales</taxon>
        <taxon>Prevotellaceae</taxon>
        <taxon>Prevotella</taxon>
    </lineage>
</organism>
<dbReference type="EMBL" id="AP035785">
    <property type="protein sequence ID" value="BFO71882.1"/>
    <property type="molecule type" value="Genomic_DNA"/>
</dbReference>
<dbReference type="InterPro" id="IPR001387">
    <property type="entry name" value="Cro/C1-type_HTH"/>
</dbReference>
<dbReference type="InterPro" id="IPR050807">
    <property type="entry name" value="TransReg_Diox_bact_type"/>
</dbReference>
<keyword evidence="1" id="KW-0238">DNA-binding</keyword>
<dbReference type="SUPFAM" id="SSF47413">
    <property type="entry name" value="lambda repressor-like DNA-binding domains"/>
    <property type="match status" value="1"/>
</dbReference>
<evidence type="ECO:0000256" key="1">
    <source>
        <dbReference type="ARBA" id="ARBA00023125"/>
    </source>
</evidence>
<dbReference type="CDD" id="cd00093">
    <property type="entry name" value="HTH_XRE"/>
    <property type="match status" value="1"/>
</dbReference>
<reference evidence="3" key="1">
    <citation type="submission" date="2024-07" db="EMBL/GenBank/DDBJ databases">
        <title>Complete genome sequence of Prevotella sp. YM-2024 GTC17253.</title>
        <authorList>
            <person name="Hayashi M."/>
            <person name="Muto Y."/>
            <person name="Tanaka K."/>
            <person name="Niwa H."/>
        </authorList>
    </citation>
    <scope>NUCLEOTIDE SEQUENCE</scope>
    <source>
        <strain evidence="3">GTC17253</strain>
    </source>
</reference>
<accession>A0AB33ITK1</accession>
<dbReference type="Pfam" id="PF01381">
    <property type="entry name" value="HTH_3"/>
    <property type="match status" value="1"/>
</dbReference>
<feature type="domain" description="HTH cro/C1-type" evidence="2">
    <location>
        <begin position="48"/>
        <end position="102"/>
    </location>
</feature>
<gene>
    <name evidence="3" type="ORF">GTC17253_18480</name>
</gene>
<dbReference type="PANTHER" id="PTHR46797:SF1">
    <property type="entry name" value="METHYLPHOSPHONATE SYNTHASE"/>
    <property type="match status" value="1"/>
</dbReference>
<dbReference type="SMART" id="SM00530">
    <property type="entry name" value="HTH_XRE"/>
    <property type="match status" value="1"/>
</dbReference>
<dbReference type="PROSITE" id="PS50943">
    <property type="entry name" value="HTH_CROC1"/>
    <property type="match status" value="1"/>
</dbReference>
<dbReference type="GO" id="GO:0003677">
    <property type="term" value="F:DNA binding"/>
    <property type="evidence" value="ECO:0007669"/>
    <property type="project" value="UniProtKB-KW"/>
</dbReference>